<gene>
    <name evidence="6" type="primary">cbiT</name>
    <name evidence="6" type="ORF">IILFPGFB_00013</name>
</gene>
<dbReference type="InterPro" id="IPR050714">
    <property type="entry name" value="Cobalamin_biosynth_MTase"/>
</dbReference>
<dbReference type="InterPro" id="IPR029063">
    <property type="entry name" value="SAM-dependent_MTases_sf"/>
</dbReference>
<dbReference type="PANTHER" id="PTHR43182">
    <property type="entry name" value="COBALT-PRECORRIN-6B C(15)-METHYLTRANSFERASE (DECARBOXYLATING)"/>
    <property type="match status" value="1"/>
</dbReference>
<name>A0A7G9YHF7_9EURY</name>
<evidence type="ECO:0000313" key="6">
    <source>
        <dbReference type="EMBL" id="QNO47441.1"/>
    </source>
</evidence>
<evidence type="ECO:0000256" key="1">
    <source>
        <dbReference type="ARBA" id="ARBA00004953"/>
    </source>
</evidence>
<proteinExistence type="predicted"/>
<organism evidence="6">
    <name type="scientific">Candidatus Methanogaster sp. ANME-2c ERB4</name>
    <dbReference type="NCBI Taxonomy" id="2759911"/>
    <lineage>
        <taxon>Archaea</taxon>
        <taxon>Methanobacteriati</taxon>
        <taxon>Methanobacteriota</taxon>
        <taxon>Stenosarchaea group</taxon>
        <taxon>Methanomicrobia</taxon>
        <taxon>Methanosarcinales</taxon>
        <taxon>ANME-2 cluster</taxon>
        <taxon>Candidatus Methanogasteraceae</taxon>
        <taxon>Candidatus Methanogaster</taxon>
    </lineage>
</organism>
<dbReference type="GO" id="GO:0008168">
    <property type="term" value="F:methyltransferase activity"/>
    <property type="evidence" value="ECO:0007669"/>
    <property type="project" value="UniProtKB-KW"/>
</dbReference>
<dbReference type="Gene3D" id="3.40.50.150">
    <property type="entry name" value="Vaccinia Virus protein VP39"/>
    <property type="match status" value="1"/>
</dbReference>
<accession>A0A7G9YHF7</accession>
<evidence type="ECO:0000256" key="2">
    <source>
        <dbReference type="ARBA" id="ARBA00022573"/>
    </source>
</evidence>
<dbReference type="EC" id="2.1.1.196" evidence="6"/>
<dbReference type="Pfam" id="PF06325">
    <property type="entry name" value="PrmA"/>
    <property type="match status" value="1"/>
</dbReference>
<keyword evidence="3 6" id="KW-0489">Methyltransferase</keyword>
<evidence type="ECO:0000256" key="3">
    <source>
        <dbReference type="ARBA" id="ARBA00022603"/>
    </source>
</evidence>
<dbReference type="GO" id="GO:0009236">
    <property type="term" value="P:cobalamin biosynthetic process"/>
    <property type="evidence" value="ECO:0007669"/>
    <property type="project" value="UniProtKB-KW"/>
</dbReference>
<keyword evidence="2" id="KW-0169">Cobalamin biosynthesis</keyword>
<keyword evidence="4 6" id="KW-0808">Transferase</keyword>
<dbReference type="EMBL" id="MT631263">
    <property type="protein sequence ID" value="QNO47441.1"/>
    <property type="molecule type" value="Genomic_DNA"/>
</dbReference>
<dbReference type="AlphaFoldDB" id="A0A7G9YHF7"/>
<evidence type="ECO:0000256" key="4">
    <source>
        <dbReference type="ARBA" id="ARBA00022679"/>
    </source>
</evidence>
<reference evidence="6" key="1">
    <citation type="submission" date="2020-06" db="EMBL/GenBank/DDBJ databases">
        <title>Unique genomic features of the anaerobic methanotrophic archaea.</title>
        <authorList>
            <person name="Chadwick G.L."/>
            <person name="Skennerton C.T."/>
            <person name="Laso-Perez R."/>
            <person name="Leu A.O."/>
            <person name="Speth D.R."/>
            <person name="Yu H."/>
            <person name="Morgan-Lang C."/>
            <person name="Hatzenpichler R."/>
            <person name="Goudeau D."/>
            <person name="Malmstrom R."/>
            <person name="Brazelton W.J."/>
            <person name="Woyke T."/>
            <person name="Hallam S.J."/>
            <person name="Tyson G.W."/>
            <person name="Wegener G."/>
            <person name="Boetius A."/>
            <person name="Orphan V."/>
        </authorList>
    </citation>
    <scope>NUCLEOTIDE SEQUENCE</scope>
</reference>
<dbReference type="GO" id="GO:0032259">
    <property type="term" value="P:methylation"/>
    <property type="evidence" value="ECO:0007669"/>
    <property type="project" value="UniProtKB-KW"/>
</dbReference>
<dbReference type="PANTHER" id="PTHR43182:SF1">
    <property type="entry name" value="COBALT-PRECORRIN-7 C(5)-METHYLTRANSFERASE"/>
    <property type="match status" value="1"/>
</dbReference>
<sequence>MDGKSKMLSASPTKPEIIAITISKLNLAFGDVFCDVGCGTGAVSIAASQFADRIYAIDSREEAIGEAEKNFDSAEISNKTTLIHGEASGAIADLPGLDCAFVGGTRNIESVLQKLCTKVCGRIVVNAARIETAARIIGCMKSLGIFEEVIHVQVSKGYELAGETAFKPINPVYIMVGATL</sequence>
<evidence type="ECO:0000256" key="5">
    <source>
        <dbReference type="ARBA" id="ARBA00022691"/>
    </source>
</evidence>
<dbReference type="SUPFAM" id="SSF53335">
    <property type="entry name" value="S-adenosyl-L-methionine-dependent methyltransferases"/>
    <property type="match status" value="1"/>
</dbReference>
<dbReference type="CDD" id="cd02440">
    <property type="entry name" value="AdoMet_MTases"/>
    <property type="match status" value="1"/>
</dbReference>
<comment type="pathway">
    <text evidence="1">Cofactor biosynthesis; adenosylcobalamin biosynthesis.</text>
</comment>
<keyword evidence="5" id="KW-0949">S-adenosyl-L-methionine</keyword>
<protein>
    <submittedName>
        <fullName evidence="6">Putative cobalt-precorrin-6B C(15)-methyltransferase (Decarboxylating)</fullName>
        <ecNumber evidence="6">2.1.1.196</ecNumber>
    </submittedName>
</protein>